<dbReference type="Proteomes" id="UP000007110">
    <property type="component" value="Unassembled WGS sequence"/>
</dbReference>
<feature type="region of interest" description="Disordered" evidence="6">
    <location>
        <begin position="201"/>
        <end position="260"/>
    </location>
</feature>
<reference evidence="8" key="1">
    <citation type="submission" date="2015-02" db="EMBL/GenBank/DDBJ databases">
        <title>Genome sequencing for Strongylocentrotus purpuratus.</title>
        <authorList>
            <person name="Murali S."/>
            <person name="Liu Y."/>
            <person name="Vee V."/>
            <person name="English A."/>
            <person name="Wang M."/>
            <person name="Skinner E."/>
            <person name="Han Y."/>
            <person name="Muzny D.M."/>
            <person name="Worley K.C."/>
            <person name="Gibbs R.A."/>
        </authorList>
    </citation>
    <scope>NUCLEOTIDE SEQUENCE</scope>
</reference>
<proteinExistence type="inferred from homology"/>
<evidence type="ECO:0000256" key="1">
    <source>
        <dbReference type="ARBA" id="ARBA00010963"/>
    </source>
</evidence>
<dbReference type="InParanoid" id="A0A7M7PB81"/>
<feature type="region of interest" description="Disordered" evidence="6">
    <location>
        <begin position="958"/>
        <end position="987"/>
    </location>
</feature>
<dbReference type="GO" id="GO:0007088">
    <property type="term" value="P:regulation of mitotic nuclear division"/>
    <property type="evidence" value="ECO:0000318"/>
    <property type="project" value="GO_Central"/>
</dbReference>
<evidence type="ECO:0000313" key="8">
    <source>
        <dbReference type="Proteomes" id="UP000007110"/>
    </source>
</evidence>
<dbReference type="GO" id="GO:0019901">
    <property type="term" value="F:protein kinase binding"/>
    <property type="evidence" value="ECO:0000318"/>
    <property type="project" value="GO_Central"/>
</dbReference>
<protein>
    <recommendedName>
        <fullName evidence="2">Protein aurora borealis</fullName>
    </recommendedName>
</protein>
<dbReference type="RefSeq" id="XP_030848668.1">
    <property type="nucleotide sequence ID" value="XM_030992808.1"/>
</dbReference>
<feature type="compositionally biased region" description="Low complexity" evidence="6">
    <location>
        <begin position="251"/>
        <end position="260"/>
    </location>
</feature>
<dbReference type="GeneID" id="115927238"/>
<dbReference type="Pfam" id="PF15280">
    <property type="entry name" value="BORA_N"/>
    <property type="match status" value="1"/>
</dbReference>
<feature type="region of interest" description="Disordered" evidence="6">
    <location>
        <begin position="455"/>
        <end position="479"/>
    </location>
</feature>
<dbReference type="GO" id="GO:0005737">
    <property type="term" value="C:cytoplasm"/>
    <property type="evidence" value="ECO:0000318"/>
    <property type="project" value="GO_Central"/>
</dbReference>
<dbReference type="KEGG" id="spu:115927238"/>
<feature type="region of interest" description="Disordered" evidence="6">
    <location>
        <begin position="610"/>
        <end position="632"/>
    </location>
</feature>
<dbReference type="PRINTS" id="PR02038">
    <property type="entry name" value="AURORABORA"/>
</dbReference>
<name>A0A7M7PB81_STRPU</name>
<feature type="compositionally biased region" description="Polar residues" evidence="6">
    <location>
        <begin position="201"/>
        <end position="221"/>
    </location>
</feature>
<dbReference type="AlphaFoldDB" id="A0A7M7PB81"/>
<accession>A0A7M7PB81</accession>
<keyword evidence="5" id="KW-0131">Cell cycle</keyword>
<dbReference type="GO" id="GO:0060236">
    <property type="term" value="P:regulation of mitotic spindle organization"/>
    <property type="evidence" value="ECO:0000318"/>
    <property type="project" value="GO_Central"/>
</dbReference>
<evidence type="ECO:0000256" key="4">
    <source>
        <dbReference type="ARBA" id="ARBA00022776"/>
    </source>
</evidence>
<evidence type="ECO:0000256" key="5">
    <source>
        <dbReference type="ARBA" id="ARBA00023306"/>
    </source>
</evidence>
<feature type="compositionally biased region" description="Low complexity" evidence="6">
    <location>
        <begin position="222"/>
        <end position="240"/>
    </location>
</feature>
<keyword evidence="8" id="KW-1185">Reference proteome</keyword>
<dbReference type="PANTHER" id="PTHR14728">
    <property type="entry name" value="PROTEIN AURORA BOREALIS"/>
    <property type="match status" value="1"/>
</dbReference>
<dbReference type="GO" id="GO:0005634">
    <property type="term" value="C:nucleus"/>
    <property type="evidence" value="ECO:0000318"/>
    <property type="project" value="GO_Central"/>
</dbReference>
<dbReference type="OrthoDB" id="10020858at2759"/>
<evidence type="ECO:0000256" key="2">
    <source>
        <dbReference type="ARBA" id="ARBA00020055"/>
    </source>
</evidence>
<comment type="similarity">
    <text evidence="1">Belongs to the BORA family.</text>
</comment>
<organism evidence="7 8">
    <name type="scientific">Strongylocentrotus purpuratus</name>
    <name type="common">Purple sea urchin</name>
    <dbReference type="NCBI Taxonomy" id="7668"/>
    <lineage>
        <taxon>Eukaryota</taxon>
        <taxon>Metazoa</taxon>
        <taxon>Echinodermata</taxon>
        <taxon>Eleutherozoa</taxon>
        <taxon>Echinozoa</taxon>
        <taxon>Echinoidea</taxon>
        <taxon>Euechinoidea</taxon>
        <taxon>Echinacea</taxon>
        <taxon>Camarodonta</taxon>
        <taxon>Echinidea</taxon>
        <taxon>Strongylocentrotidae</taxon>
        <taxon>Strongylocentrotus</taxon>
    </lineage>
</organism>
<evidence type="ECO:0000256" key="3">
    <source>
        <dbReference type="ARBA" id="ARBA00022618"/>
    </source>
</evidence>
<evidence type="ECO:0000313" key="7">
    <source>
        <dbReference type="EnsemblMetazoa" id="XP_030848668"/>
    </source>
</evidence>
<dbReference type="GO" id="GO:0051301">
    <property type="term" value="P:cell division"/>
    <property type="evidence" value="ECO:0007669"/>
    <property type="project" value="UniProtKB-KW"/>
</dbReference>
<keyword evidence="3" id="KW-0132">Cell division</keyword>
<dbReference type="EnsemblMetazoa" id="XM_030992808">
    <property type="protein sequence ID" value="XP_030848668"/>
    <property type="gene ID" value="LOC115927238"/>
</dbReference>
<sequence length="1092" mass="119559">MAEEEEGLLSMTSSANLTVNPFDTVSLDSMHLPAFSPSVFKPSQDTPCSKKKSGFRWSIDQMSLLYPADIDELPRQQDASFIPKEKEEQVQEAINQFFSQKVVVPSPWSQSKPMKQVTFSPKPPSVSILSEHSAENSICSSTNGSFLGSVSGKCDVSCQTAITLPLNFDLESFLGKGRFMYTKSSVESFPVAPLRRKLFTQSESSSNGLPSASPLSVSSRESGPFSPSISPIKSSQESSPAEYGHVPKTPSSVESQFSSSPIARFRTTPLRPVPHVQHQASPLCGKMESPLMSPIREVPQGLPPSPISHSPVESLSNGDHISPLVIKGTSLYQPPRPSENMMETSLSKAGILEFRPQMADVGRDGGEKEGMEGRTKLSPNLRGISENEREGEGEMDRRQESLMKVFDRSDREEEFDHGSIEEFDENVGEELMERRKDFTLGLTRELSPIQKIGDHISTLDEPGCSSRLHGTQEESSMDTSLMSNRGQLRENIHASSPPRKNIPCDFSLEASTALSPIPKTSDLPLSLPLSPVRAGADETKDGVKIQSFRPKGCHKMVSFHIGTEFSPIRCAESGSHHILGQTLPITSSRVHESNTELLMETSLFSFDGQEEAEGDRSERVENLGADTDPGGMMIKVVRTSPQEDVAGSKLLDNVSRGTKDVHKEKEYLESSRDELRQKYVKTASQDVMEREGMDHPLLHECKDSCVSNSADDGAFRHPPENLKMFLRTSSIRDGATSSCCRPYEPCDHSSACWVADSNSSSLKGEALLGERSFPLQSPMVSPTCLTSTMRYGTPTVNPPFGLPARGVQSATPSMDFSSVSLIANASSTKETVQTCEEVDHSTGTTRGRFHQESSRDLRFDEVDFYERVEDCSMQTSFRKSVACSMTTSRSYDSLRKYAEEKANTSVQEDWLMTSLSEADLQSHRSSELQEMVPGGRESAGTAPAGLLQRGVNELGAAAQQGHNSHPVFQRSASDPPQGAEMREGSNSFDFQPSHPMEDMQEGSMSVHNETPNIGHATERGSLSRLNVHQKLYLNTNVQEGLISGDISKTDVTPLRPISVNLLSHVTRAGVDSGYNTHSANVSMDIGDVENSS</sequence>
<evidence type="ECO:0000256" key="6">
    <source>
        <dbReference type="SAM" id="MobiDB-lite"/>
    </source>
</evidence>
<dbReference type="InterPro" id="IPR023252">
    <property type="entry name" value="Aurora_borealis_protein"/>
</dbReference>
<dbReference type="PANTHER" id="PTHR14728:SF2">
    <property type="entry name" value="PROTEIN AURORA BOREALIS"/>
    <property type="match status" value="1"/>
</dbReference>
<keyword evidence="4" id="KW-0498">Mitosis</keyword>
<reference evidence="7" key="2">
    <citation type="submission" date="2021-01" db="UniProtKB">
        <authorList>
            <consortium name="EnsemblMetazoa"/>
        </authorList>
    </citation>
    <scope>IDENTIFICATION</scope>
</reference>